<gene>
    <name evidence="3" type="ORF">SAMN04490357_6557</name>
</gene>
<evidence type="ECO:0000313" key="3">
    <source>
        <dbReference type="EMBL" id="SED99271.1"/>
    </source>
</evidence>
<evidence type="ECO:0000313" key="4">
    <source>
        <dbReference type="Proteomes" id="UP000182375"/>
    </source>
</evidence>
<organism evidence="3 4">
    <name type="scientific">Streptomyces misionensis</name>
    <dbReference type="NCBI Taxonomy" id="67331"/>
    <lineage>
        <taxon>Bacteria</taxon>
        <taxon>Bacillati</taxon>
        <taxon>Actinomycetota</taxon>
        <taxon>Actinomycetes</taxon>
        <taxon>Kitasatosporales</taxon>
        <taxon>Streptomycetaceae</taxon>
        <taxon>Streptomyces</taxon>
    </lineage>
</organism>
<dbReference type="RefSeq" id="WP_070029634.1">
    <property type="nucleotide sequence ID" value="NZ_FNTD01000004.1"/>
</dbReference>
<keyword evidence="2" id="KW-0812">Transmembrane</keyword>
<feature type="transmembrane region" description="Helical" evidence="2">
    <location>
        <begin position="32"/>
        <end position="54"/>
    </location>
</feature>
<feature type="transmembrane region" description="Helical" evidence="2">
    <location>
        <begin position="131"/>
        <end position="149"/>
    </location>
</feature>
<evidence type="ECO:0008006" key="5">
    <source>
        <dbReference type="Google" id="ProtNLM"/>
    </source>
</evidence>
<name>A0A1H5F7A1_9ACTN</name>
<keyword evidence="2" id="KW-0472">Membrane</keyword>
<dbReference type="AlphaFoldDB" id="A0A1H5F7A1"/>
<proteinExistence type="predicted"/>
<evidence type="ECO:0000256" key="2">
    <source>
        <dbReference type="SAM" id="Phobius"/>
    </source>
</evidence>
<dbReference type="Proteomes" id="UP000182375">
    <property type="component" value="Unassembled WGS sequence"/>
</dbReference>
<feature type="transmembrane region" description="Helical" evidence="2">
    <location>
        <begin position="161"/>
        <end position="182"/>
    </location>
</feature>
<reference evidence="3 4" key="1">
    <citation type="submission" date="2016-10" db="EMBL/GenBank/DDBJ databases">
        <authorList>
            <person name="de Groot N.N."/>
        </authorList>
    </citation>
    <scope>NUCLEOTIDE SEQUENCE [LARGE SCALE GENOMIC DNA]</scope>
    <source>
        <strain evidence="3 4">DSM 40306</strain>
    </source>
</reference>
<sequence>MADSTAAAREPDGPHEHAAGGRPPGGHSTREAVLFGGVYGAVLASSMVAALSRYGGTTPASRRYDALWLLVTALASAMAHGYAHYIAERAPHRRGDGLRAVRGEWPLVTAVLPTVFLLAGSGWGWWPAKGVEYPAFVLNILILFGLGLITARQAARAWPSAVLMGLGDALLGLVVVVANALIK</sequence>
<feature type="region of interest" description="Disordered" evidence="1">
    <location>
        <begin position="1"/>
        <end position="26"/>
    </location>
</feature>
<feature type="compositionally biased region" description="Basic and acidic residues" evidence="1">
    <location>
        <begin position="9"/>
        <end position="19"/>
    </location>
</feature>
<keyword evidence="2" id="KW-1133">Transmembrane helix</keyword>
<accession>A0A1H5F7A1</accession>
<feature type="transmembrane region" description="Helical" evidence="2">
    <location>
        <begin position="105"/>
        <end position="125"/>
    </location>
</feature>
<dbReference type="EMBL" id="FNTD01000004">
    <property type="protein sequence ID" value="SED99271.1"/>
    <property type="molecule type" value="Genomic_DNA"/>
</dbReference>
<evidence type="ECO:0000256" key="1">
    <source>
        <dbReference type="SAM" id="MobiDB-lite"/>
    </source>
</evidence>
<dbReference type="GeneID" id="95515593"/>
<feature type="transmembrane region" description="Helical" evidence="2">
    <location>
        <begin position="66"/>
        <end position="85"/>
    </location>
</feature>
<protein>
    <recommendedName>
        <fullName evidence="5">Integral membrane protein</fullName>
    </recommendedName>
</protein>